<proteinExistence type="inferred from homology"/>
<keyword evidence="3 6" id="KW-0949">S-adenosyl-L-methionine</keyword>
<evidence type="ECO:0000313" key="10">
    <source>
        <dbReference type="Proteomes" id="UP000598227"/>
    </source>
</evidence>
<dbReference type="NCBIfam" id="TIGR00675">
    <property type="entry name" value="dcm"/>
    <property type="match status" value="1"/>
</dbReference>
<dbReference type="InterPro" id="IPR031303">
    <property type="entry name" value="C5_meth_CS"/>
</dbReference>
<sequence length="441" mass="49054">MSQFSFADLFSGCGGLSLGLSLAGLSGRFAIERDPMAFGTFSANFLSGLGKAGDFDWPAWLEQKAWDIEELLTLHRSELISLRGTIDVLAGGPPCQGFSFAGRRQEEDPRNLLFEKYVEVVRAIRPQVLVLENVPGMKVIHSRRNVVDLVPHAEEPARQSFFERLVESLDGAGYVVEGELVDASHFGVPQRRNRLIAIGIRKDLLAWVDGGVQRAFDLLEAAGAAQLAELGLRAPVTAEEAISDLELARTSILPCDDPESPRHFSEGAYLAPRTRFQELMHKDAPRKMNSMRLARHRDDVRDRFARIISECRKGVRMDDASRKTYGLRKHRIYPMAAGDAAPTITTLPDDILHYSEPRILTVRECARLQSFPDWFRFTGKFTTGGARRTKECPRYTQVGNAVPPYLARALGIALSALLQEMSERRLAFECASTRLPLAATA</sequence>
<reference evidence="9 10" key="1">
    <citation type="submission" date="2020-09" db="EMBL/GenBank/DDBJ databases">
        <title>Draft Genome Sequence of Aminobacter carboxidus type strain DSM 1086, a soil Gram-negative carboxydobacterium.</title>
        <authorList>
            <person name="Turrini P."/>
            <person name="Tescari M."/>
            <person name="Artuso I."/>
            <person name="Lugli G.A."/>
            <person name="Frangipani E."/>
            <person name="Ventura M."/>
            <person name="Visca P."/>
        </authorList>
    </citation>
    <scope>NUCLEOTIDE SEQUENCE [LARGE SCALE GENOMIC DNA]</scope>
    <source>
        <strain evidence="9 10">DSM 1086</strain>
    </source>
</reference>
<dbReference type="InterPro" id="IPR018117">
    <property type="entry name" value="C5_DNA_meth_AS"/>
</dbReference>
<evidence type="ECO:0000256" key="6">
    <source>
        <dbReference type="PROSITE-ProRule" id="PRU01016"/>
    </source>
</evidence>
<evidence type="ECO:0000256" key="3">
    <source>
        <dbReference type="ARBA" id="ARBA00022691"/>
    </source>
</evidence>
<evidence type="ECO:0000256" key="5">
    <source>
        <dbReference type="ARBA" id="ARBA00047422"/>
    </source>
</evidence>
<dbReference type="Gene3D" id="3.40.50.150">
    <property type="entry name" value="Vaccinia Virus protein VP39"/>
    <property type="match status" value="1"/>
</dbReference>
<dbReference type="GO" id="GO:0008168">
    <property type="term" value="F:methyltransferase activity"/>
    <property type="evidence" value="ECO:0007669"/>
    <property type="project" value="UniProtKB-KW"/>
</dbReference>
<dbReference type="PROSITE" id="PS00094">
    <property type="entry name" value="C5_MTASE_1"/>
    <property type="match status" value="1"/>
</dbReference>
<accession>A0ABR9GUK4</accession>
<dbReference type="PRINTS" id="PR00105">
    <property type="entry name" value="C5METTRFRASE"/>
</dbReference>
<dbReference type="PROSITE" id="PS00095">
    <property type="entry name" value="C5_MTASE_2"/>
    <property type="match status" value="1"/>
</dbReference>
<evidence type="ECO:0000256" key="4">
    <source>
        <dbReference type="ARBA" id="ARBA00022747"/>
    </source>
</evidence>
<dbReference type="InterPro" id="IPR029063">
    <property type="entry name" value="SAM-dependent_MTases_sf"/>
</dbReference>
<evidence type="ECO:0000256" key="7">
    <source>
        <dbReference type="RuleBase" id="RU000416"/>
    </source>
</evidence>
<dbReference type="PROSITE" id="PS51679">
    <property type="entry name" value="SAM_MT_C5"/>
    <property type="match status" value="1"/>
</dbReference>
<organism evidence="9 10">
    <name type="scientific">Aminobacter carboxidus</name>
    <dbReference type="NCBI Taxonomy" id="376165"/>
    <lineage>
        <taxon>Bacteria</taxon>
        <taxon>Pseudomonadati</taxon>
        <taxon>Pseudomonadota</taxon>
        <taxon>Alphaproteobacteria</taxon>
        <taxon>Hyphomicrobiales</taxon>
        <taxon>Phyllobacteriaceae</taxon>
        <taxon>Aminobacter</taxon>
    </lineage>
</organism>
<feature type="active site" evidence="6">
    <location>
        <position position="95"/>
    </location>
</feature>
<evidence type="ECO:0000313" key="9">
    <source>
        <dbReference type="EMBL" id="MBE1207354.1"/>
    </source>
</evidence>
<protein>
    <recommendedName>
        <fullName evidence="8">Cytosine-specific methyltransferase</fullName>
        <ecNumber evidence="8">2.1.1.37</ecNumber>
    </recommendedName>
</protein>
<comment type="similarity">
    <text evidence="6 7">Belongs to the class I-like SAM-binding methyltransferase superfamily. C5-methyltransferase family.</text>
</comment>
<dbReference type="PANTHER" id="PTHR10629:SF52">
    <property type="entry name" value="DNA (CYTOSINE-5)-METHYLTRANSFERASE 1"/>
    <property type="match status" value="1"/>
</dbReference>
<comment type="catalytic activity">
    <reaction evidence="5 8">
        <text>a 2'-deoxycytidine in DNA + S-adenosyl-L-methionine = a 5-methyl-2'-deoxycytidine in DNA + S-adenosyl-L-homocysteine + H(+)</text>
        <dbReference type="Rhea" id="RHEA:13681"/>
        <dbReference type="Rhea" id="RHEA-COMP:11369"/>
        <dbReference type="Rhea" id="RHEA-COMP:11370"/>
        <dbReference type="ChEBI" id="CHEBI:15378"/>
        <dbReference type="ChEBI" id="CHEBI:57856"/>
        <dbReference type="ChEBI" id="CHEBI:59789"/>
        <dbReference type="ChEBI" id="CHEBI:85452"/>
        <dbReference type="ChEBI" id="CHEBI:85454"/>
        <dbReference type="EC" id="2.1.1.37"/>
    </reaction>
</comment>
<evidence type="ECO:0000256" key="1">
    <source>
        <dbReference type="ARBA" id="ARBA00022603"/>
    </source>
</evidence>
<dbReference type="RefSeq" id="WP_192568207.1">
    <property type="nucleotide sequence ID" value="NZ_JACZEP010000010.1"/>
</dbReference>
<keyword evidence="2 6" id="KW-0808">Transferase</keyword>
<gene>
    <name evidence="9" type="ORF">IHE39_23940</name>
</gene>
<dbReference type="InterPro" id="IPR050390">
    <property type="entry name" value="C5-Methyltransferase"/>
</dbReference>
<keyword evidence="1 6" id="KW-0489">Methyltransferase</keyword>
<dbReference type="Proteomes" id="UP000598227">
    <property type="component" value="Unassembled WGS sequence"/>
</dbReference>
<name>A0ABR9GUK4_9HYPH</name>
<keyword evidence="10" id="KW-1185">Reference proteome</keyword>
<dbReference type="SUPFAM" id="SSF53335">
    <property type="entry name" value="S-adenosyl-L-methionine-dependent methyltransferases"/>
    <property type="match status" value="1"/>
</dbReference>
<evidence type="ECO:0000256" key="8">
    <source>
        <dbReference type="RuleBase" id="RU000417"/>
    </source>
</evidence>
<comment type="caution">
    <text evidence="9">The sequence shown here is derived from an EMBL/GenBank/DDBJ whole genome shotgun (WGS) entry which is preliminary data.</text>
</comment>
<dbReference type="Gene3D" id="3.90.120.10">
    <property type="entry name" value="DNA Methylase, subunit A, domain 2"/>
    <property type="match status" value="1"/>
</dbReference>
<keyword evidence="4" id="KW-0680">Restriction system</keyword>
<dbReference type="Pfam" id="PF00145">
    <property type="entry name" value="DNA_methylase"/>
    <property type="match status" value="1"/>
</dbReference>
<dbReference type="InterPro" id="IPR001525">
    <property type="entry name" value="C5_MeTfrase"/>
</dbReference>
<dbReference type="EC" id="2.1.1.37" evidence="8"/>
<evidence type="ECO:0000256" key="2">
    <source>
        <dbReference type="ARBA" id="ARBA00022679"/>
    </source>
</evidence>
<dbReference type="EMBL" id="JACZEP010000010">
    <property type="protein sequence ID" value="MBE1207354.1"/>
    <property type="molecule type" value="Genomic_DNA"/>
</dbReference>
<dbReference type="PANTHER" id="PTHR10629">
    <property type="entry name" value="CYTOSINE-SPECIFIC METHYLTRANSFERASE"/>
    <property type="match status" value="1"/>
</dbReference>
<dbReference type="GO" id="GO:0032259">
    <property type="term" value="P:methylation"/>
    <property type="evidence" value="ECO:0007669"/>
    <property type="project" value="UniProtKB-KW"/>
</dbReference>